<dbReference type="AlphaFoldDB" id="A0A2K3QLU8"/>
<reference evidence="3 4" key="1">
    <citation type="submission" date="2017-08" db="EMBL/GenBank/DDBJ databases">
        <title>Harnessing the power of phylogenomics to disentangle the directionality and signatures of interkingdom host jumping in the parasitic fungal genus Tolypocladium.</title>
        <authorList>
            <person name="Quandt C.A."/>
            <person name="Patterson W."/>
            <person name="Spatafora J.W."/>
        </authorList>
    </citation>
    <scope>NUCLEOTIDE SEQUENCE [LARGE SCALE GENOMIC DNA]</scope>
    <source>
        <strain evidence="3 4">CBS 113982</strain>
    </source>
</reference>
<organism evidence="3 4">
    <name type="scientific">Tolypocladium capitatum</name>
    <dbReference type="NCBI Taxonomy" id="45235"/>
    <lineage>
        <taxon>Eukaryota</taxon>
        <taxon>Fungi</taxon>
        <taxon>Dikarya</taxon>
        <taxon>Ascomycota</taxon>
        <taxon>Pezizomycotina</taxon>
        <taxon>Sordariomycetes</taxon>
        <taxon>Hypocreomycetidae</taxon>
        <taxon>Hypocreales</taxon>
        <taxon>Ophiocordycipitaceae</taxon>
        <taxon>Tolypocladium</taxon>
    </lineage>
</organism>
<sequence length="94" mass="10684">MQRIIHLFSMWRRLFASLVSSGPLGRERPLPASQRPPPINPPNVNAMRIRPRPACQRFARSGTQHLLSRCHCCQGCPSGGDVERVLWRLDRGQT</sequence>
<proteinExistence type="predicted"/>
<evidence type="ECO:0000313" key="4">
    <source>
        <dbReference type="Proteomes" id="UP000236621"/>
    </source>
</evidence>
<dbReference type="EMBL" id="NRSZ01000250">
    <property type="protein sequence ID" value="PNY28516.1"/>
    <property type="molecule type" value="Genomic_DNA"/>
</dbReference>
<evidence type="ECO:0008006" key="5">
    <source>
        <dbReference type="Google" id="ProtNLM"/>
    </source>
</evidence>
<accession>A0A2K3QLU8</accession>
<gene>
    <name evidence="3" type="ORF">TCAP_01589</name>
</gene>
<dbReference type="Proteomes" id="UP000236621">
    <property type="component" value="Unassembled WGS sequence"/>
</dbReference>
<protein>
    <recommendedName>
        <fullName evidence="5">Secreted protein</fullName>
    </recommendedName>
</protein>
<feature type="region of interest" description="Disordered" evidence="1">
    <location>
        <begin position="25"/>
        <end position="47"/>
    </location>
</feature>
<feature type="signal peptide" evidence="2">
    <location>
        <begin position="1"/>
        <end position="16"/>
    </location>
</feature>
<evidence type="ECO:0000313" key="3">
    <source>
        <dbReference type="EMBL" id="PNY28516.1"/>
    </source>
</evidence>
<evidence type="ECO:0000256" key="2">
    <source>
        <dbReference type="SAM" id="SignalP"/>
    </source>
</evidence>
<comment type="caution">
    <text evidence="3">The sequence shown here is derived from an EMBL/GenBank/DDBJ whole genome shotgun (WGS) entry which is preliminary data.</text>
</comment>
<keyword evidence="2" id="KW-0732">Signal</keyword>
<evidence type="ECO:0000256" key="1">
    <source>
        <dbReference type="SAM" id="MobiDB-lite"/>
    </source>
</evidence>
<feature type="chain" id="PRO_5014426406" description="Secreted protein" evidence="2">
    <location>
        <begin position="17"/>
        <end position="94"/>
    </location>
</feature>
<keyword evidence="4" id="KW-1185">Reference proteome</keyword>
<name>A0A2K3QLU8_9HYPO</name>